<dbReference type="AlphaFoldDB" id="A0AAV1YQ55"/>
<evidence type="ECO:0000256" key="7">
    <source>
        <dbReference type="ARBA" id="ARBA00022927"/>
    </source>
</evidence>
<dbReference type="GO" id="GO:0051028">
    <property type="term" value="P:mRNA transport"/>
    <property type="evidence" value="ECO:0007669"/>
    <property type="project" value="UniProtKB-KW"/>
</dbReference>
<evidence type="ECO:0000256" key="10">
    <source>
        <dbReference type="ARBA" id="ARBA00023132"/>
    </source>
</evidence>
<proteinExistence type="inferred from homology"/>
<sequence>MWFDKQVLFPRVVRSLLWTIVIQESYLSLSFLFLKIIAWNPVLGFLDGKSCIDWLFYLIHWKTIVYRSILCLTTIAFGVLNKHFHSAEKHICSTRLEKISIALSPRHVQHFIITMLLGGLASHCCVKLFQIFDPEKQSFLSSFLILENDFEHMFAVQHGCYTAIMFNLKYFICYLYIVKFHVNQESKMLQIKRQAFDLFKDSAICVLKGLHWFYILSVFLGLLFENQLISLGIKSSESESYFSLLHSLINLKLFLVTFITGVIMFFNWSLYLVIFNVFVAERHVFPIEIPLKSDKSKSLSAALGSSESDILKYLAVLDLRLLSQQDAERRKQIFSISHPGGHPHQWKAVADLCISSLKQFVSKLQEYSVVAAAAKEPKMNYNKAVSFVLEEQKSYFEPPKEPPTFSETVIASLRGWPSVAYFLDELPSTKIRKLFASSQPLIWMIDALGYLVSASYSEDKFGVIQQTLPEIIRLLLDIKMAEEKLPIDLVGFRTHVKDPYGRYDHIHQRVSLKTSVNAALCRIADTFKNDINGIYLPEEYLRYFQRYLNRRNV</sequence>
<keyword evidence="6" id="KW-0509">mRNA transport</keyword>
<reference evidence="14 15" key="1">
    <citation type="submission" date="2024-04" db="EMBL/GenBank/DDBJ databases">
        <authorList>
            <person name="Rising A."/>
            <person name="Reimegard J."/>
            <person name="Sonavane S."/>
            <person name="Akerstrom W."/>
            <person name="Nylinder S."/>
            <person name="Hedman E."/>
            <person name="Kallberg Y."/>
        </authorList>
    </citation>
    <scope>NUCLEOTIDE SEQUENCE [LARGE SCALE GENOMIC DNA]</scope>
</reference>
<comment type="subcellular location">
    <subcellularLocation>
        <location evidence="1">Nucleus membrane</location>
        <topology evidence="1">Multi-pass membrane protein</topology>
    </subcellularLocation>
    <subcellularLocation>
        <location evidence="2">Nucleus</location>
        <location evidence="2">Nuclear pore complex</location>
    </subcellularLocation>
</comment>
<evidence type="ECO:0000256" key="9">
    <source>
        <dbReference type="ARBA" id="ARBA00023010"/>
    </source>
</evidence>
<dbReference type="EMBL" id="CAXIEN010000001">
    <property type="protein sequence ID" value="CAL1261046.1"/>
    <property type="molecule type" value="Genomic_DNA"/>
</dbReference>
<feature type="transmembrane region" description="Helical" evidence="13">
    <location>
        <begin position="152"/>
        <end position="177"/>
    </location>
</feature>
<gene>
    <name evidence="14" type="ORF">LARSCL_LOCUS176</name>
</gene>
<dbReference type="PANTHER" id="PTHR13269">
    <property type="entry name" value="NUCLEOPORIN NDC1"/>
    <property type="match status" value="1"/>
</dbReference>
<keyword evidence="11 13" id="KW-0472">Membrane</keyword>
<keyword evidence="4" id="KW-0813">Transport</keyword>
<keyword evidence="15" id="KW-1185">Reference proteome</keyword>
<keyword evidence="10" id="KW-0906">Nuclear pore complex</keyword>
<keyword evidence="8 13" id="KW-1133">Transmembrane helix</keyword>
<keyword evidence="12" id="KW-0539">Nucleus</keyword>
<evidence type="ECO:0000256" key="1">
    <source>
        <dbReference type="ARBA" id="ARBA00004232"/>
    </source>
</evidence>
<dbReference type="PANTHER" id="PTHR13269:SF6">
    <property type="entry name" value="NUCLEOPORIN NDC1"/>
    <property type="match status" value="1"/>
</dbReference>
<feature type="transmembrane region" description="Helical" evidence="13">
    <location>
        <begin position="111"/>
        <end position="132"/>
    </location>
</feature>
<accession>A0AAV1YQ55</accession>
<comment type="similarity">
    <text evidence="3">Belongs to the NDC1 family.</text>
</comment>
<evidence type="ECO:0000256" key="8">
    <source>
        <dbReference type="ARBA" id="ARBA00022989"/>
    </source>
</evidence>
<keyword evidence="7" id="KW-0653">Protein transport</keyword>
<evidence type="ECO:0000256" key="3">
    <source>
        <dbReference type="ARBA" id="ARBA00005760"/>
    </source>
</evidence>
<evidence type="ECO:0000256" key="2">
    <source>
        <dbReference type="ARBA" id="ARBA00004567"/>
    </source>
</evidence>
<evidence type="ECO:0000256" key="13">
    <source>
        <dbReference type="SAM" id="Phobius"/>
    </source>
</evidence>
<dbReference type="GO" id="GO:0031965">
    <property type="term" value="C:nuclear membrane"/>
    <property type="evidence" value="ECO:0007669"/>
    <property type="project" value="UniProtKB-SubCell"/>
</dbReference>
<evidence type="ECO:0000313" key="14">
    <source>
        <dbReference type="EMBL" id="CAL1261046.1"/>
    </source>
</evidence>
<evidence type="ECO:0000256" key="5">
    <source>
        <dbReference type="ARBA" id="ARBA00022692"/>
    </source>
</evidence>
<evidence type="ECO:0000256" key="6">
    <source>
        <dbReference type="ARBA" id="ARBA00022816"/>
    </source>
</evidence>
<comment type="caution">
    <text evidence="14">The sequence shown here is derived from an EMBL/GenBank/DDBJ whole genome shotgun (WGS) entry which is preliminary data.</text>
</comment>
<dbReference type="Proteomes" id="UP001497382">
    <property type="component" value="Unassembled WGS sequence"/>
</dbReference>
<feature type="transmembrane region" description="Helical" evidence="13">
    <location>
        <begin position="54"/>
        <end position="80"/>
    </location>
</feature>
<evidence type="ECO:0000256" key="11">
    <source>
        <dbReference type="ARBA" id="ARBA00023136"/>
    </source>
</evidence>
<feature type="transmembrane region" description="Helical" evidence="13">
    <location>
        <begin position="253"/>
        <end position="279"/>
    </location>
</feature>
<feature type="transmembrane region" description="Helical" evidence="13">
    <location>
        <begin position="12"/>
        <end position="34"/>
    </location>
</feature>
<organism evidence="14 15">
    <name type="scientific">Larinioides sclopetarius</name>
    <dbReference type="NCBI Taxonomy" id="280406"/>
    <lineage>
        <taxon>Eukaryota</taxon>
        <taxon>Metazoa</taxon>
        <taxon>Ecdysozoa</taxon>
        <taxon>Arthropoda</taxon>
        <taxon>Chelicerata</taxon>
        <taxon>Arachnida</taxon>
        <taxon>Araneae</taxon>
        <taxon>Araneomorphae</taxon>
        <taxon>Entelegynae</taxon>
        <taxon>Araneoidea</taxon>
        <taxon>Araneidae</taxon>
        <taxon>Larinioides</taxon>
    </lineage>
</organism>
<name>A0AAV1YQ55_9ARAC</name>
<keyword evidence="5 13" id="KW-0812">Transmembrane</keyword>
<evidence type="ECO:0008006" key="16">
    <source>
        <dbReference type="Google" id="ProtNLM"/>
    </source>
</evidence>
<dbReference type="Pfam" id="PF09531">
    <property type="entry name" value="Ndc1_Nup"/>
    <property type="match status" value="1"/>
</dbReference>
<dbReference type="InterPro" id="IPR019049">
    <property type="entry name" value="Nucleoporin_prot_Ndc1/Nup"/>
</dbReference>
<dbReference type="GO" id="GO:0006999">
    <property type="term" value="P:nuclear pore organization"/>
    <property type="evidence" value="ECO:0007669"/>
    <property type="project" value="TreeGrafter"/>
</dbReference>
<dbReference type="GO" id="GO:0070762">
    <property type="term" value="C:nuclear pore transmembrane ring"/>
    <property type="evidence" value="ECO:0007669"/>
    <property type="project" value="TreeGrafter"/>
</dbReference>
<evidence type="ECO:0000256" key="12">
    <source>
        <dbReference type="ARBA" id="ARBA00023242"/>
    </source>
</evidence>
<keyword evidence="9" id="KW-0811">Translocation</keyword>
<protein>
    <recommendedName>
        <fullName evidence="16">Nucleoporin NDC1</fullName>
    </recommendedName>
</protein>
<evidence type="ECO:0000256" key="4">
    <source>
        <dbReference type="ARBA" id="ARBA00022448"/>
    </source>
</evidence>
<dbReference type="GO" id="GO:0015031">
    <property type="term" value="P:protein transport"/>
    <property type="evidence" value="ECO:0007669"/>
    <property type="project" value="UniProtKB-KW"/>
</dbReference>
<evidence type="ECO:0000313" key="15">
    <source>
        <dbReference type="Proteomes" id="UP001497382"/>
    </source>
</evidence>
<feature type="transmembrane region" description="Helical" evidence="13">
    <location>
        <begin position="198"/>
        <end position="224"/>
    </location>
</feature>
<dbReference type="GO" id="GO:0030674">
    <property type="term" value="F:protein-macromolecule adaptor activity"/>
    <property type="evidence" value="ECO:0007669"/>
    <property type="project" value="TreeGrafter"/>
</dbReference>